<accession>A0A434AE01</accession>
<dbReference type="RefSeq" id="WP_209319972.1">
    <property type="nucleotide sequence ID" value="NZ_RJJX01000272.1"/>
</dbReference>
<name>A0A434AE01_9BACT</name>
<comment type="caution">
    <text evidence="1">The sequence shown here is derived from an EMBL/GenBank/DDBJ whole genome shotgun (WGS) entry which is preliminary data.</text>
</comment>
<proteinExistence type="predicted"/>
<evidence type="ECO:0000313" key="1">
    <source>
        <dbReference type="EMBL" id="RUT72601.1"/>
    </source>
</evidence>
<evidence type="ECO:0000313" key="2">
    <source>
        <dbReference type="Proteomes" id="UP000282985"/>
    </source>
</evidence>
<keyword evidence="2" id="KW-1185">Reference proteome</keyword>
<dbReference type="Proteomes" id="UP000282985">
    <property type="component" value="Unassembled WGS sequence"/>
</dbReference>
<dbReference type="EMBL" id="RJJX01000272">
    <property type="protein sequence ID" value="RUT72601.1"/>
    <property type="molecule type" value="Genomic_DNA"/>
</dbReference>
<reference evidence="1 2" key="1">
    <citation type="submission" date="2018-11" db="EMBL/GenBank/DDBJ databases">
        <title>Parancylomarina longa gen. nov., sp. nov., isolated from sediments of southern Okinawa.</title>
        <authorList>
            <person name="Fu T."/>
        </authorList>
    </citation>
    <scope>NUCLEOTIDE SEQUENCE [LARGE SCALE GENOMIC DNA]</scope>
    <source>
        <strain evidence="1 2">T3-2 S1-C</strain>
    </source>
</reference>
<protein>
    <submittedName>
        <fullName evidence="1">Uncharacterized protein</fullName>
    </submittedName>
</protein>
<sequence>DQYDNVCTTDGTRTITAAKADAGNWTLGGTTDQDASSGVLTFSGLTATSNEAITNANISFSSASLTGASSSNFDLALNSAPTLSWQCQC</sequence>
<dbReference type="AlphaFoldDB" id="A0A434AE01"/>
<gene>
    <name evidence="1" type="ORF">DLK05_17565</name>
</gene>
<organism evidence="1 2">
    <name type="scientific">Ancylomarina longa</name>
    <dbReference type="NCBI Taxonomy" id="2487017"/>
    <lineage>
        <taxon>Bacteria</taxon>
        <taxon>Pseudomonadati</taxon>
        <taxon>Bacteroidota</taxon>
        <taxon>Bacteroidia</taxon>
        <taxon>Marinilabiliales</taxon>
        <taxon>Marinifilaceae</taxon>
        <taxon>Ancylomarina</taxon>
    </lineage>
</organism>
<feature type="non-terminal residue" evidence="1">
    <location>
        <position position="1"/>
    </location>
</feature>